<name>A0A8J8JUP9_9BACT</name>
<evidence type="ECO:0000256" key="1">
    <source>
        <dbReference type="SAM" id="Phobius"/>
    </source>
</evidence>
<feature type="transmembrane region" description="Helical" evidence="1">
    <location>
        <begin position="14"/>
        <end position="33"/>
    </location>
</feature>
<dbReference type="Proteomes" id="UP000598971">
    <property type="component" value="Unassembled WGS sequence"/>
</dbReference>
<keyword evidence="1" id="KW-1133">Transmembrane helix</keyword>
<dbReference type="EMBL" id="WHPF01000014">
    <property type="protein sequence ID" value="NNV57258.1"/>
    <property type="molecule type" value="Genomic_DNA"/>
</dbReference>
<comment type="caution">
    <text evidence="2">The sequence shown here is derived from an EMBL/GenBank/DDBJ whole genome shotgun (WGS) entry which is preliminary data.</text>
</comment>
<dbReference type="RefSeq" id="WP_171609208.1">
    <property type="nucleotide sequence ID" value="NZ_WHPF01000014.1"/>
</dbReference>
<keyword evidence="1" id="KW-0472">Membrane</keyword>
<sequence>MWNYIVPWIDRRQYAFVSFSILIGLWLLFSSIITEKISSPSELITINGTLAKYSFIDGKRGTKKYYIWLTQHEATFQIPADFLNFFDKSEFEKVANIGQFISVEISKSDKTNLTKSNERIRIYDLHNDNLSFLKSSLTIKKENNILQYLVGPLFILAGICYYFYRWKKLRHDYR</sequence>
<protein>
    <submittedName>
        <fullName evidence="2">Uncharacterized protein</fullName>
    </submittedName>
</protein>
<evidence type="ECO:0000313" key="2">
    <source>
        <dbReference type="EMBL" id="NNV57258.1"/>
    </source>
</evidence>
<gene>
    <name evidence="2" type="ORF">GD597_17435</name>
</gene>
<evidence type="ECO:0000313" key="3">
    <source>
        <dbReference type="Proteomes" id="UP000598971"/>
    </source>
</evidence>
<accession>A0A8J8JUP9</accession>
<feature type="transmembrane region" description="Helical" evidence="1">
    <location>
        <begin position="145"/>
        <end position="164"/>
    </location>
</feature>
<keyword evidence="3" id="KW-1185">Reference proteome</keyword>
<organism evidence="2 3">
    <name type="scientific">Limnovirga soli</name>
    <dbReference type="NCBI Taxonomy" id="2656915"/>
    <lineage>
        <taxon>Bacteria</taxon>
        <taxon>Pseudomonadati</taxon>
        <taxon>Bacteroidota</taxon>
        <taxon>Chitinophagia</taxon>
        <taxon>Chitinophagales</taxon>
        <taxon>Chitinophagaceae</taxon>
        <taxon>Limnovirga</taxon>
    </lineage>
</organism>
<proteinExistence type="predicted"/>
<dbReference type="AlphaFoldDB" id="A0A8J8JUP9"/>
<reference evidence="2" key="1">
    <citation type="submission" date="2019-10" db="EMBL/GenBank/DDBJ databases">
        <title>Draft genome sequence of Panacibacter sp. KCS-6.</title>
        <authorList>
            <person name="Yim K.J."/>
        </authorList>
    </citation>
    <scope>NUCLEOTIDE SEQUENCE</scope>
    <source>
        <strain evidence="2">KCS-6</strain>
    </source>
</reference>
<keyword evidence="1" id="KW-0812">Transmembrane</keyword>